<proteinExistence type="predicted"/>
<evidence type="ECO:0000313" key="2">
    <source>
        <dbReference type="Proteomes" id="UP000603352"/>
    </source>
</evidence>
<evidence type="ECO:0000313" key="1">
    <source>
        <dbReference type="EMBL" id="GGB50750.1"/>
    </source>
</evidence>
<reference evidence="2" key="1">
    <citation type="journal article" date="2019" name="Int. J. Syst. Evol. Microbiol.">
        <title>The Global Catalogue of Microorganisms (GCM) 10K type strain sequencing project: providing services to taxonomists for standard genome sequencing and annotation.</title>
        <authorList>
            <consortium name="The Broad Institute Genomics Platform"/>
            <consortium name="The Broad Institute Genome Sequencing Center for Infectious Disease"/>
            <person name="Wu L."/>
            <person name="Ma J."/>
        </authorList>
    </citation>
    <scope>NUCLEOTIDE SEQUENCE [LARGE SCALE GENOMIC DNA]</scope>
    <source>
        <strain evidence="2">CGMCC 1.10188</strain>
    </source>
</reference>
<name>A0ABQ1ITB8_9PROT</name>
<gene>
    <name evidence="1" type="ORF">GCM10011505_34750</name>
</gene>
<dbReference type="RefSeq" id="WP_229708207.1">
    <property type="nucleotide sequence ID" value="NZ_BMDZ01000046.1"/>
</dbReference>
<protein>
    <submittedName>
        <fullName evidence="1">Uncharacterized protein</fullName>
    </submittedName>
</protein>
<keyword evidence="2" id="KW-1185">Reference proteome</keyword>
<organism evidence="1 2">
    <name type="scientific">Tistrella bauzanensis</name>
    <dbReference type="NCBI Taxonomy" id="657419"/>
    <lineage>
        <taxon>Bacteria</taxon>
        <taxon>Pseudomonadati</taxon>
        <taxon>Pseudomonadota</taxon>
        <taxon>Alphaproteobacteria</taxon>
        <taxon>Geminicoccales</taxon>
        <taxon>Geminicoccaceae</taxon>
        <taxon>Tistrella</taxon>
    </lineage>
</organism>
<comment type="caution">
    <text evidence="1">The sequence shown here is derived from an EMBL/GenBank/DDBJ whole genome shotgun (WGS) entry which is preliminary data.</text>
</comment>
<accession>A0ABQ1ITB8</accession>
<dbReference type="EMBL" id="BMDZ01000046">
    <property type="protein sequence ID" value="GGB50750.1"/>
    <property type="molecule type" value="Genomic_DNA"/>
</dbReference>
<dbReference type="Proteomes" id="UP000603352">
    <property type="component" value="Unassembled WGS sequence"/>
</dbReference>
<sequence>MSRQVAQGAQRQLDAEMPGWAERADAKAAIAQLPTVANAIRFEAEAVVAEGLRADGIVRVLMLKAAVIEPQFHPDTGNHSYRQILSAALAETFRVLRADPDFWESLRPAIDEAVFARLDEVIGQQAAIQTALDAINKRLDGLFAELRLSTGDRERLAGDLARAQTAHDATRGLVLGFLESLLQNGSSECVAIAVRSALEPAAGA</sequence>